<dbReference type="AlphaFoldDB" id="A0A9Q8L6L2"/>
<dbReference type="OMA" id="RQNTANN"/>
<keyword evidence="3" id="KW-1185">Reference proteome</keyword>
<evidence type="ECO:0000256" key="1">
    <source>
        <dbReference type="SAM" id="MobiDB-lite"/>
    </source>
</evidence>
<feature type="region of interest" description="Disordered" evidence="1">
    <location>
        <begin position="88"/>
        <end position="555"/>
    </location>
</feature>
<feature type="compositionally biased region" description="Low complexity" evidence="1">
    <location>
        <begin position="435"/>
        <end position="446"/>
    </location>
</feature>
<evidence type="ECO:0000313" key="2">
    <source>
        <dbReference type="EMBL" id="UJO11826.1"/>
    </source>
</evidence>
<feature type="region of interest" description="Disordered" evidence="1">
    <location>
        <begin position="654"/>
        <end position="767"/>
    </location>
</feature>
<feature type="compositionally biased region" description="Basic and acidic residues" evidence="1">
    <location>
        <begin position="727"/>
        <end position="737"/>
    </location>
</feature>
<feature type="compositionally biased region" description="Basic and acidic residues" evidence="1">
    <location>
        <begin position="297"/>
        <end position="316"/>
    </location>
</feature>
<dbReference type="PANTHER" id="PTHR22794:SF2">
    <property type="entry name" value="THAP DOMAIN-CONTAINING PROTEIN 11"/>
    <property type="match status" value="1"/>
</dbReference>
<feature type="compositionally biased region" description="Polar residues" evidence="1">
    <location>
        <begin position="250"/>
        <end position="270"/>
    </location>
</feature>
<dbReference type="EMBL" id="CP090163">
    <property type="protein sequence ID" value="UJO11826.1"/>
    <property type="molecule type" value="Genomic_DNA"/>
</dbReference>
<feature type="compositionally biased region" description="Acidic residues" evidence="1">
    <location>
        <begin position="231"/>
        <end position="249"/>
    </location>
</feature>
<dbReference type="OrthoDB" id="5430106at2759"/>
<feature type="compositionally biased region" description="Low complexity" evidence="1">
    <location>
        <begin position="1"/>
        <end position="20"/>
    </location>
</feature>
<dbReference type="KEGG" id="ffu:CLAFUR5_00958"/>
<feature type="compositionally biased region" description="Low complexity" evidence="1">
    <location>
        <begin position="30"/>
        <end position="40"/>
    </location>
</feature>
<feature type="compositionally biased region" description="Polar residues" evidence="1">
    <location>
        <begin position="121"/>
        <end position="142"/>
    </location>
</feature>
<organism evidence="2 3">
    <name type="scientific">Passalora fulva</name>
    <name type="common">Tomato leaf mold</name>
    <name type="synonym">Cladosporium fulvum</name>
    <dbReference type="NCBI Taxonomy" id="5499"/>
    <lineage>
        <taxon>Eukaryota</taxon>
        <taxon>Fungi</taxon>
        <taxon>Dikarya</taxon>
        <taxon>Ascomycota</taxon>
        <taxon>Pezizomycotina</taxon>
        <taxon>Dothideomycetes</taxon>
        <taxon>Dothideomycetidae</taxon>
        <taxon>Mycosphaerellales</taxon>
        <taxon>Mycosphaerellaceae</taxon>
        <taxon>Fulvia</taxon>
    </lineage>
</organism>
<feature type="compositionally biased region" description="Basic and acidic residues" evidence="1">
    <location>
        <begin position="94"/>
        <end position="113"/>
    </location>
</feature>
<proteinExistence type="predicted"/>
<dbReference type="GeneID" id="71980836"/>
<gene>
    <name evidence="2" type="ORF">CLAFUR5_00958</name>
</gene>
<feature type="region of interest" description="Disordered" evidence="1">
    <location>
        <begin position="1"/>
        <end position="64"/>
    </location>
</feature>
<name>A0A9Q8L6L2_PASFU</name>
<feature type="compositionally biased region" description="Low complexity" evidence="1">
    <location>
        <begin position="372"/>
        <end position="382"/>
    </location>
</feature>
<sequence>MPSASLSPHAPASGATSPAPAQRPALMKRQSSQSSNQSLSRHGIASPGGSVEAHGQPLRHPVKARHAKIVLPRNHSSGRNLAKLNRQAQQAQHAVDDGRKHSRQRSHEGDTEIRLPGSLDESAQQKPQMRRNLTSYQLPRNTSHVKLKKNLSHGQLTRLGSGRNLVAMGEARQRAPPSPGLKGKSKRPRSAEMAGEEKGRELESSQQQQQRKLSGQKNKKAGFAVGSAGDASDEDEQVQLEGQEDEWTEESASASPYSTRQNTANNSRRSSVILDRSAERLPFEKIAVPERFQLGKSAEKQDTLKMEREWQNRQEQEQPVPSESDESDESDPPSPRSTGHAKQNAESRQQEVRQPPAPQTLQLRPKPEQAEAPKAAQPAQPSSPKPTEEILEENVQQLPSPRGSPPKSVSSPLHVTKDAHPSTRRLLDRSQQYHSAAPAVVSNVSALDDVHSNRGSPAASMRSSKSTLDAANDQQEDELVSRFVPSTSHPSFGSGANTATNTPKQSGFHTPEEDSTLAAQRREKNISGFQIGPVSPGSTVSAGSSGANTPAIGRSRTELRMLQDKALAEIEAQGDHKPHLPAHIYDRRNESLKSYLNNIAGEGRGQSTGLSMGPDVFQGRFRALNTELRVVQKFRDPLGEAIARLRSCKGSKLNQHASKQAAQQKVSGSAGLSSSKSAVSLPAQRARQAGDLSKSASPPQVDSNAMLKRGIAGAQSEVRLQSSGGSERQKAQGKREVSFAGKPQTREFEPLPEEMDPSEIARQLWES</sequence>
<feature type="compositionally biased region" description="Polar residues" evidence="1">
    <location>
        <begin position="461"/>
        <end position="473"/>
    </location>
</feature>
<feature type="compositionally biased region" description="Low complexity" evidence="1">
    <location>
        <begin position="665"/>
        <end position="681"/>
    </location>
</feature>
<accession>A0A9Q8L6L2</accession>
<reference evidence="2" key="1">
    <citation type="submission" date="2021-12" db="EMBL/GenBank/DDBJ databases">
        <authorList>
            <person name="Zaccaron A."/>
            <person name="Stergiopoulos I."/>
        </authorList>
    </citation>
    <scope>NUCLEOTIDE SEQUENCE</scope>
    <source>
        <strain evidence="2">Race5_Kim</strain>
    </source>
</reference>
<dbReference type="PANTHER" id="PTHR22794">
    <property type="entry name" value="THAP DOMAIN PROTEIN 11"/>
    <property type="match status" value="1"/>
</dbReference>
<feature type="compositionally biased region" description="Polar residues" evidence="1">
    <location>
        <begin position="536"/>
        <end position="548"/>
    </location>
</feature>
<reference evidence="2" key="2">
    <citation type="journal article" date="2022" name="Microb. Genom.">
        <title>A chromosome-scale genome assembly of the tomato pathogen Cladosporium fulvum reveals a compartmentalized genome architecture and the presence of a dispensable chromosome.</title>
        <authorList>
            <person name="Zaccaron A.Z."/>
            <person name="Chen L.H."/>
            <person name="Samaras A."/>
            <person name="Stergiopoulos I."/>
        </authorList>
    </citation>
    <scope>NUCLEOTIDE SEQUENCE</scope>
    <source>
        <strain evidence="2">Race5_Kim</strain>
    </source>
</reference>
<feature type="compositionally biased region" description="Polar residues" evidence="1">
    <location>
        <begin position="694"/>
        <end position="703"/>
    </location>
</feature>
<feature type="compositionally biased region" description="Polar residues" evidence="1">
    <location>
        <begin position="484"/>
        <end position="508"/>
    </location>
</feature>
<feature type="compositionally biased region" description="Low complexity" evidence="1">
    <location>
        <begin position="204"/>
        <end position="216"/>
    </location>
</feature>
<dbReference type="GO" id="GO:0031931">
    <property type="term" value="C:TORC1 complex"/>
    <property type="evidence" value="ECO:0007669"/>
    <property type="project" value="TreeGrafter"/>
</dbReference>
<dbReference type="RefSeq" id="XP_047756192.1">
    <property type="nucleotide sequence ID" value="XM_047900106.1"/>
</dbReference>
<feature type="compositionally biased region" description="Basic and acidic residues" evidence="1">
    <location>
        <begin position="415"/>
        <end position="428"/>
    </location>
</feature>
<feature type="compositionally biased region" description="Polar residues" evidence="1">
    <location>
        <begin position="654"/>
        <end position="664"/>
    </location>
</feature>
<protein>
    <submittedName>
        <fullName evidence="2">Uncharacterized protein</fullName>
    </submittedName>
</protein>
<dbReference type="GO" id="GO:0000329">
    <property type="term" value="C:fungal-type vacuole membrane"/>
    <property type="evidence" value="ECO:0007669"/>
    <property type="project" value="TreeGrafter"/>
</dbReference>
<dbReference type="Proteomes" id="UP000756132">
    <property type="component" value="Chromosome 1"/>
</dbReference>
<evidence type="ECO:0000313" key="3">
    <source>
        <dbReference type="Proteomes" id="UP000756132"/>
    </source>
</evidence>